<evidence type="ECO:0000313" key="3">
    <source>
        <dbReference type="Proteomes" id="UP001597233"/>
    </source>
</evidence>
<name>A0ABW4RHJ4_9BACL</name>
<dbReference type="Proteomes" id="UP001597233">
    <property type="component" value="Unassembled WGS sequence"/>
</dbReference>
<comment type="caution">
    <text evidence="2">The sequence shown here is derived from an EMBL/GenBank/DDBJ whole genome shotgun (WGS) entry which is preliminary data.</text>
</comment>
<dbReference type="RefSeq" id="WP_347324699.1">
    <property type="nucleotide sequence ID" value="NZ_JBCGUH010000004.1"/>
</dbReference>
<keyword evidence="3" id="KW-1185">Reference proteome</keyword>
<sequence length="69" mass="7977">MSEDRSKPEGQEVEEEQNLVTERDNDESFGLFREDSFPGAGDDEVQKRIIHNELPRDNTLPQDEDEGKE</sequence>
<feature type="compositionally biased region" description="Basic and acidic residues" evidence="1">
    <location>
        <begin position="44"/>
        <end position="56"/>
    </location>
</feature>
<protein>
    <recommendedName>
        <fullName evidence="4">YfhD-like protein</fullName>
    </recommendedName>
</protein>
<gene>
    <name evidence="2" type="ORF">ACFSC9_09425</name>
</gene>
<reference evidence="3" key="1">
    <citation type="journal article" date="2019" name="Int. J. Syst. Evol. Microbiol.">
        <title>The Global Catalogue of Microorganisms (GCM) 10K type strain sequencing project: providing services to taxonomists for standard genome sequencing and annotation.</title>
        <authorList>
            <consortium name="The Broad Institute Genomics Platform"/>
            <consortium name="The Broad Institute Genome Sequencing Center for Infectious Disease"/>
            <person name="Wu L."/>
            <person name="Ma J."/>
        </authorList>
    </citation>
    <scope>NUCLEOTIDE SEQUENCE [LARGE SCALE GENOMIC DNA]</scope>
    <source>
        <strain evidence="3">CCUG 54950</strain>
    </source>
</reference>
<evidence type="ECO:0000313" key="2">
    <source>
        <dbReference type="EMBL" id="MFD1885744.1"/>
    </source>
</evidence>
<evidence type="ECO:0000256" key="1">
    <source>
        <dbReference type="SAM" id="MobiDB-lite"/>
    </source>
</evidence>
<feature type="compositionally biased region" description="Basic and acidic residues" evidence="1">
    <location>
        <begin position="1"/>
        <end position="10"/>
    </location>
</feature>
<dbReference type="EMBL" id="JBHUEH010000014">
    <property type="protein sequence ID" value="MFD1885744.1"/>
    <property type="molecule type" value="Genomic_DNA"/>
</dbReference>
<feature type="region of interest" description="Disordered" evidence="1">
    <location>
        <begin position="1"/>
        <end position="69"/>
    </location>
</feature>
<evidence type="ECO:0008006" key="4">
    <source>
        <dbReference type="Google" id="ProtNLM"/>
    </source>
</evidence>
<organism evidence="2 3">
    <name type="scientific">Paenibacillus wenxiniae</name>
    <dbReference type="NCBI Taxonomy" id="1636843"/>
    <lineage>
        <taxon>Bacteria</taxon>
        <taxon>Bacillati</taxon>
        <taxon>Bacillota</taxon>
        <taxon>Bacilli</taxon>
        <taxon>Bacillales</taxon>
        <taxon>Paenibacillaceae</taxon>
        <taxon>Paenibacillus</taxon>
    </lineage>
</organism>
<proteinExistence type="predicted"/>
<accession>A0ABW4RHJ4</accession>